<dbReference type="CDD" id="cd00293">
    <property type="entry name" value="USP-like"/>
    <property type="match status" value="2"/>
</dbReference>
<gene>
    <name evidence="3" type="ORF">JGU71_16565</name>
</gene>
<dbReference type="EMBL" id="JAEMNV010000005">
    <property type="protein sequence ID" value="MBJ8340505.1"/>
    <property type="molecule type" value="Genomic_DNA"/>
</dbReference>
<evidence type="ECO:0000259" key="2">
    <source>
        <dbReference type="Pfam" id="PF00582"/>
    </source>
</evidence>
<evidence type="ECO:0000313" key="4">
    <source>
        <dbReference type="Proteomes" id="UP000655868"/>
    </source>
</evidence>
<proteinExistence type="inferred from homology"/>
<dbReference type="PANTHER" id="PTHR46268:SF6">
    <property type="entry name" value="UNIVERSAL STRESS PROTEIN UP12"/>
    <property type="match status" value="1"/>
</dbReference>
<sequence>MESYPRVIVGTDGSPDATAAVRIGAFIAKQLAVPLEVITSYEDDSNGPDDKGHDWAVRITDDAAALAREIGATDVTTRPAKGDADDILIAASTTNPDALIAVGSAGLAKATSRLVGSTSNKLAHHSLADVLYAREPAPKVWNFVALATDGSDTAVKAVRRGLALAVGIDATPRLVTAAKNVADGERTLAETAEQVQGDAPGVEIEREVFEDPQAGSALIAKAWKYELVVMGNRGMSGASRLLGSVANKVTHGIETNLLLVNTTRV</sequence>
<dbReference type="Gene3D" id="3.40.50.12370">
    <property type="match status" value="1"/>
</dbReference>
<dbReference type="SUPFAM" id="SSF52402">
    <property type="entry name" value="Adenine nucleotide alpha hydrolases-like"/>
    <property type="match status" value="2"/>
</dbReference>
<feature type="domain" description="UspA" evidence="2">
    <location>
        <begin position="4"/>
        <end position="131"/>
    </location>
</feature>
<evidence type="ECO:0000313" key="3">
    <source>
        <dbReference type="EMBL" id="MBJ8340505.1"/>
    </source>
</evidence>
<dbReference type="Pfam" id="PF00582">
    <property type="entry name" value="Usp"/>
    <property type="match status" value="2"/>
</dbReference>
<comment type="similarity">
    <text evidence="1">Belongs to the universal stress protein A family.</text>
</comment>
<accession>A0A934NSR7</accession>
<dbReference type="Proteomes" id="UP000655868">
    <property type="component" value="Unassembled WGS sequence"/>
</dbReference>
<reference evidence="3" key="1">
    <citation type="submission" date="2020-12" db="EMBL/GenBank/DDBJ databases">
        <title>Antrihabitans popcorni sp. nov. and Antrihabitans auranticaus sp. nov., isolated from a larva cave.</title>
        <authorList>
            <person name="Lee S.D."/>
            <person name="Kim I.S."/>
        </authorList>
    </citation>
    <scope>NUCLEOTIDE SEQUENCE</scope>
    <source>
        <strain evidence="3">YC3-6</strain>
    </source>
</reference>
<dbReference type="RefSeq" id="WP_199705393.1">
    <property type="nucleotide sequence ID" value="NZ_JAEMNV010000005.1"/>
</dbReference>
<keyword evidence="4" id="KW-1185">Reference proteome</keyword>
<dbReference type="PANTHER" id="PTHR46268">
    <property type="entry name" value="STRESS RESPONSE PROTEIN NHAX"/>
    <property type="match status" value="1"/>
</dbReference>
<protein>
    <submittedName>
        <fullName evidence="3">Universal stress protein</fullName>
    </submittedName>
</protein>
<dbReference type="AlphaFoldDB" id="A0A934NSR7"/>
<name>A0A934NSR7_9NOCA</name>
<feature type="domain" description="UspA" evidence="2">
    <location>
        <begin position="146"/>
        <end position="260"/>
    </location>
</feature>
<organism evidence="3 4">
    <name type="scientific">Antrihabitans stalagmiti</name>
    <dbReference type="NCBI Taxonomy" id="2799499"/>
    <lineage>
        <taxon>Bacteria</taxon>
        <taxon>Bacillati</taxon>
        <taxon>Actinomycetota</taxon>
        <taxon>Actinomycetes</taxon>
        <taxon>Mycobacteriales</taxon>
        <taxon>Nocardiaceae</taxon>
        <taxon>Antrihabitans</taxon>
    </lineage>
</organism>
<dbReference type="InterPro" id="IPR006016">
    <property type="entry name" value="UspA"/>
</dbReference>
<dbReference type="PRINTS" id="PR01438">
    <property type="entry name" value="UNVRSLSTRESS"/>
</dbReference>
<dbReference type="InterPro" id="IPR006015">
    <property type="entry name" value="Universal_stress_UspA"/>
</dbReference>
<comment type="caution">
    <text evidence="3">The sequence shown here is derived from an EMBL/GenBank/DDBJ whole genome shotgun (WGS) entry which is preliminary data.</text>
</comment>
<evidence type="ECO:0000256" key="1">
    <source>
        <dbReference type="ARBA" id="ARBA00008791"/>
    </source>
</evidence>